<evidence type="ECO:0000256" key="8">
    <source>
        <dbReference type="RuleBase" id="RU000683"/>
    </source>
</evidence>
<accession>A0A370NLF4</accession>
<evidence type="ECO:0000313" key="10">
    <source>
        <dbReference type="EMBL" id="RDK06412.1"/>
    </source>
</evidence>
<dbReference type="GO" id="GO:0008198">
    <property type="term" value="F:ferrous iron binding"/>
    <property type="evidence" value="ECO:0007669"/>
    <property type="project" value="InterPro"/>
</dbReference>
<dbReference type="EMBL" id="QKWJ01000063">
    <property type="protein sequence ID" value="RDK06412.1"/>
    <property type="molecule type" value="Genomic_DNA"/>
</dbReference>
<keyword evidence="7 8" id="KW-0408">Iron</keyword>
<comment type="similarity">
    <text evidence="2 8">Belongs to the extradiol ring-cleavage dioxygenase family.</text>
</comment>
<dbReference type="PROSITE" id="PS00082">
    <property type="entry name" value="EXTRADIOL_DIOXYGENAS"/>
    <property type="match status" value="1"/>
</dbReference>
<dbReference type="RefSeq" id="WP_115215149.1">
    <property type="nucleotide sequence ID" value="NZ_QKWJ01000063.1"/>
</dbReference>
<dbReference type="InterPro" id="IPR029068">
    <property type="entry name" value="Glyas_Bleomycin-R_OHBP_Dase"/>
</dbReference>
<sequence length="301" mass="33740">MEVQRDNEILQLGYMRLGIKDREWWQCFAELVGFDIVTDAPSGELQLRTDAEREYRFALVTSGEPGVQTVGWEVASASAMESVRKRLNANGGQFIEVSRDEKNARKVEDMFAVLGPDGLCIEVYWGPNSALRKPFRSPLGTSFESGQYGNGHVTMNVADASATLKFYLNAMGFRLSDAAWMEGHTRVYFLRCNPRHHSYAFAQMSQRPTGTVHVMADIASLDHLGVVRDRLLNAGIPLSRDLGSHPLDGVVSIYVLTPEGFDFELACGTRFINESTWEADKFKRDGLAWGHRKPILTKDRS</sequence>
<dbReference type="AlphaFoldDB" id="A0A370NLF4"/>
<gene>
    <name evidence="10" type="ORF">DN412_31430</name>
</gene>
<name>A0A370NLF4_9BURK</name>
<evidence type="ECO:0000256" key="5">
    <source>
        <dbReference type="ARBA" id="ARBA00022964"/>
    </source>
</evidence>
<comment type="cofactor">
    <cofactor evidence="1 8">
        <name>Fe(2+)</name>
        <dbReference type="ChEBI" id="CHEBI:29033"/>
    </cofactor>
</comment>
<dbReference type="SUPFAM" id="SSF54593">
    <property type="entry name" value="Glyoxalase/Bleomycin resistance protein/Dihydroxybiphenyl dioxygenase"/>
    <property type="match status" value="1"/>
</dbReference>
<keyword evidence="3" id="KW-0479">Metal-binding</keyword>
<evidence type="ECO:0000256" key="7">
    <source>
        <dbReference type="ARBA" id="ARBA00023004"/>
    </source>
</evidence>
<evidence type="ECO:0000313" key="11">
    <source>
        <dbReference type="Proteomes" id="UP000255165"/>
    </source>
</evidence>
<evidence type="ECO:0000256" key="3">
    <source>
        <dbReference type="ARBA" id="ARBA00022723"/>
    </source>
</evidence>
<evidence type="ECO:0000259" key="9">
    <source>
        <dbReference type="PROSITE" id="PS51819"/>
    </source>
</evidence>
<keyword evidence="11" id="KW-1185">Reference proteome</keyword>
<dbReference type="Proteomes" id="UP000255165">
    <property type="component" value="Unassembled WGS sequence"/>
</dbReference>
<dbReference type="Gene3D" id="3.10.180.10">
    <property type="entry name" value="2,3-Dihydroxybiphenyl 1,2-Dioxygenase, domain 1"/>
    <property type="match status" value="2"/>
</dbReference>
<keyword evidence="5 8" id="KW-0223">Dioxygenase</keyword>
<dbReference type="GO" id="GO:0051213">
    <property type="term" value="F:dioxygenase activity"/>
    <property type="evidence" value="ECO:0007669"/>
    <property type="project" value="UniProtKB-KW"/>
</dbReference>
<evidence type="ECO:0000256" key="6">
    <source>
        <dbReference type="ARBA" id="ARBA00023002"/>
    </source>
</evidence>
<dbReference type="InterPro" id="IPR000486">
    <property type="entry name" value="Xdiol_ring_cleave_dOase_1/2"/>
</dbReference>
<organism evidence="10 11">
    <name type="scientific">Cupriavidus lacunae</name>
    <dbReference type="NCBI Taxonomy" id="2666307"/>
    <lineage>
        <taxon>Bacteria</taxon>
        <taxon>Pseudomonadati</taxon>
        <taxon>Pseudomonadota</taxon>
        <taxon>Betaproteobacteria</taxon>
        <taxon>Burkholderiales</taxon>
        <taxon>Burkholderiaceae</taxon>
        <taxon>Cupriavidus</taxon>
    </lineage>
</organism>
<dbReference type="InterPro" id="IPR037523">
    <property type="entry name" value="VOC_core"/>
</dbReference>
<feature type="domain" description="VOC" evidence="9">
    <location>
        <begin position="11"/>
        <end position="126"/>
    </location>
</feature>
<comment type="caution">
    <text evidence="10">The sequence shown here is derived from an EMBL/GenBank/DDBJ whole genome shotgun (WGS) entry which is preliminary data.</text>
</comment>
<evidence type="ECO:0000256" key="4">
    <source>
        <dbReference type="ARBA" id="ARBA00022797"/>
    </source>
</evidence>
<evidence type="ECO:0000256" key="1">
    <source>
        <dbReference type="ARBA" id="ARBA00001954"/>
    </source>
</evidence>
<keyword evidence="4 8" id="KW-0058">Aromatic hydrocarbons catabolism</keyword>
<evidence type="ECO:0000256" key="2">
    <source>
        <dbReference type="ARBA" id="ARBA00008784"/>
    </source>
</evidence>
<protein>
    <recommendedName>
        <fullName evidence="9">VOC domain-containing protein</fullName>
    </recommendedName>
</protein>
<reference evidence="11" key="1">
    <citation type="submission" date="2018-06" db="EMBL/GenBank/DDBJ databases">
        <authorList>
            <person name="Feng T."/>
            <person name="Jeon C.O."/>
        </authorList>
    </citation>
    <scope>NUCLEOTIDE SEQUENCE [LARGE SCALE GENOMIC DNA]</scope>
    <source>
        <strain evidence="11">S23</strain>
    </source>
</reference>
<feature type="domain" description="VOC" evidence="9">
    <location>
        <begin position="149"/>
        <end position="268"/>
    </location>
</feature>
<dbReference type="InterPro" id="IPR004360">
    <property type="entry name" value="Glyas_Fos-R_dOase_dom"/>
</dbReference>
<keyword evidence="6 8" id="KW-0560">Oxidoreductase</keyword>
<dbReference type="PROSITE" id="PS51819">
    <property type="entry name" value="VOC"/>
    <property type="match status" value="2"/>
</dbReference>
<proteinExistence type="inferred from homology"/>
<dbReference type="Pfam" id="PF00903">
    <property type="entry name" value="Glyoxalase"/>
    <property type="match status" value="1"/>
</dbReference>